<dbReference type="KEGG" id="mff:MFFC18_27200"/>
<keyword evidence="4" id="KW-1185">Reference proteome</keyword>
<dbReference type="EMBL" id="CP042912">
    <property type="protein sequence ID" value="QEG22835.1"/>
    <property type="molecule type" value="Genomic_DNA"/>
</dbReference>
<feature type="transmembrane region" description="Helical" evidence="2">
    <location>
        <begin position="197"/>
        <end position="219"/>
    </location>
</feature>
<name>A0A5B9PCE3_9BACT</name>
<organism evidence="3 4">
    <name type="scientific">Mariniblastus fucicola</name>
    <dbReference type="NCBI Taxonomy" id="980251"/>
    <lineage>
        <taxon>Bacteria</taxon>
        <taxon>Pseudomonadati</taxon>
        <taxon>Planctomycetota</taxon>
        <taxon>Planctomycetia</taxon>
        <taxon>Pirellulales</taxon>
        <taxon>Pirellulaceae</taxon>
        <taxon>Mariniblastus</taxon>
    </lineage>
</organism>
<feature type="region of interest" description="Disordered" evidence="1">
    <location>
        <begin position="92"/>
        <end position="190"/>
    </location>
</feature>
<dbReference type="STRING" id="980251.GCA_001642875_01509"/>
<evidence type="ECO:0000256" key="1">
    <source>
        <dbReference type="SAM" id="MobiDB-lite"/>
    </source>
</evidence>
<keyword evidence="2" id="KW-1133">Transmembrane helix</keyword>
<keyword evidence="2" id="KW-0472">Membrane</keyword>
<feature type="region of interest" description="Disordered" evidence="1">
    <location>
        <begin position="254"/>
        <end position="289"/>
    </location>
</feature>
<evidence type="ECO:0000256" key="2">
    <source>
        <dbReference type="SAM" id="Phobius"/>
    </source>
</evidence>
<feature type="compositionally biased region" description="Low complexity" evidence="1">
    <location>
        <begin position="116"/>
        <end position="125"/>
    </location>
</feature>
<reference evidence="3 4" key="1">
    <citation type="submission" date="2019-08" db="EMBL/GenBank/DDBJ databases">
        <title>Deep-cultivation of Planctomycetes and their phenomic and genomic characterization uncovers novel biology.</title>
        <authorList>
            <person name="Wiegand S."/>
            <person name="Jogler M."/>
            <person name="Boedeker C."/>
            <person name="Pinto D."/>
            <person name="Vollmers J."/>
            <person name="Rivas-Marin E."/>
            <person name="Kohn T."/>
            <person name="Peeters S.H."/>
            <person name="Heuer A."/>
            <person name="Rast P."/>
            <person name="Oberbeckmann S."/>
            <person name="Bunk B."/>
            <person name="Jeske O."/>
            <person name="Meyerdierks A."/>
            <person name="Storesund J.E."/>
            <person name="Kallscheuer N."/>
            <person name="Luecker S."/>
            <person name="Lage O.M."/>
            <person name="Pohl T."/>
            <person name="Merkel B.J."/>
            <person name="Hornburger P."/>
            <person name="Mueller R.-W."/>
            <person name="Bruemmer F."/>
            <person name="Labrenz M."/>
            <person name="Spormann A.M."/>
            <person name="Op den Camp H."/>
            <person name="Overmann J."/>
            <person name="Amann R."/>
            <person name="Jetten M.S.M."/>
            <person name="Mascher T."/>
            <person name="Medema M.H."/>
            <person name="Devos D.P."/>
            <person name="Kaster A.-K."/>
            <person name="Ovreas L."/>
            <person name="Rohde M."/>
            <person name="Galperin M.Y."/>
            <person name="Jogler C."/>
        </authorList>
    </citation>
    <scope>NUCLEOTIDE SEQUENCE [LARGE SCALE GENOMIC DNA]</scope>
    <source>
        <strain evidence="3 4">FC18</strain>
    </source>
</reference>
<keyword evidence="2" id="KW-0812">Transmembrane</keyword>
<feature type="compositionally biased region" description="Basic and acidic residues" evidence="1">
    <location>
        <begin position="144"/>
        <end position="161"/>
    </location>
</feature>
<gene>
    <name evidence="3" type="ORF">MFFC18_27200</name>
</gene>
<accession>A0A5B9PCE3</accession>
<evidence type="ECO:0000313" key="3">
    <source>
        <dbReference type="EMBL" id="QEG22835.1"/>
    </source>
</evidence>
<feature type="compositionally biased region" description="Basic residues" evidence="1">
    <location>
        <begin position="105"/>
        <end position="115"/>
    </location>
</feature>
<dbReference type="AlphaFoldDB" id="A0A5B9PCE3"/>
<proteinExistence type="predicted"/>
<protein>
    <submittedName>
        <fullName evidence="3">Uncharacterized protein</fullName>
    </submittedName>
</protein>
<evidence type="ECO:0000313" key="4">
    <source>
        <dbReference type="Proteomes" id="UP000322214"/>
    </source>
</evidence>
<sequence>MMTMSSMSDNKTKFFFANCKQCEGIIRIPITIRPDSAVSCPHCSIQFDLVAFLDQIPEVTIVDGPSVGSIAERDSESADSFQIDTGAAEQLDGKFVVPPQLASGIRKRRRRRRKSSSQSSSRDQSTNGTPVNANRQLSEAEELQLERRAERAKREREKLQQQREAAALRNVNLRKPGSRSSSSSRNAQPKRSPAIEVLKIVIGGMFAAPIAYLLLLWVFSRDPLGLVPTINSYAPILVPDGLVLEKDEPKFKLDDSEADSNFSADPDSEFEDGLLDLPIPNTDPDDIKL</sequence>
<dbReference type="Proteomes" id="UP000322214">
    <property type="component" value="Chromosome"/>
</dbReference>